<dbReference type="Gene3D" id="3.30.470.20">
    <property type="entry name" value="ATP-grasp fold, B domain"/>
    <property type="match status" value="1"/>
</dbReference>
<proteinExistence type="predicted"/>
<dbReference type="Gene3D" id="2.40.70.10">
    <property type="entry name" value="Acid Proteases"/>
    <property type="match status" value="1"/>
</dbReference>
<dbReference type="Pfam" id="PF14397">
    <property type="entry name" value="ATPgrasp_ST"/>
    <property type="match status" value="1"/>
</dbReference>
<organism evidence="2">
    <name type="scientific">marine sediment metagenome</name>
    <dbReference type="NCBI Taxonomy" id="412755"/>
    <lineage>
        <taxon>unclassified sequences</taxon>
        <taxon>metagenomes</taxon>
        <taxon>ecological metagenomes</taxon>
    </lineage>
</organism>
<dbReference type="EMBL" id="BARU01009152">
    <property type="protein sequence ID" value="GAH33330.1"/>
    <property type="molecule type" value="Genomic_DNA"/>
</dbReference>
<accession>X1FLC0</accession>
<dbReference type="SUPFAM" id="SSF50630">
    <property type="entry name" value="Acid proteases"/>
    <property type="match status" value="1"/>
</dbReference>
<dbReference type="SUPFAM" id="SSF56059">
    <property type="entry name" value="Glutathione synthetase ATP-binding domain-like"/>
    <property type="match status" value="1"/>
</dbReference>
<dbReference type="PANTHER" id="PTHR21621">
    <property type="entry name" value="RIBOSOMAL PROTEIN S6 MODIFICATION PROTEIN"/>
    <property type="match status" value="1"/>
</dbReference>
<name>X1FLC0_9ZZZZ</name>
<dbReference type="GO" id="GO:0009432">
    <property type="term" value="P:SOS response"/>
    <property type="evidence" value="ECO:0007669"/>
    <property type="project" value="TreeGrafter"/>
</dbReference>
<dbReference type="AlphaFoldDB" id="X1FLC0"/>
<comment type="caution">
    <text evidence="2">The sequence shown here is derived from an EMBL/GenBank/DDBJ whole genome shotgun (WGS) entry which is preliminary data.</text>
</comment>
<feature type="non-terminal residue" evidence="2">
    <location>
        <position position="343"/>
    </location>
</feature>
<feature type="domain" description="Alpha-L-glutamate ligase-related protein ATP-grasp" evidence="1">
    <location>
        <begin position="1"/>
        <end position="203"/>
    </location>
</feature>
<evidence type="ECO:0000313" key="2">
    <source>
        <dbReference type="EMBL" id="GAH33330.1"/>
    </source>
</evidence>
<protein>
    <recommendedName>
        <fullName evidence="1">Alpha-L-glutamate ligase-related protein ATP-grasp domain-containing protein</fullName>
    </recommendedName>
</protein>
<dbReference type="InterPro" id="IPR021109">
    <property type="entry name" value="Peptidase_aspartic_dom_sf"/>
</dbReference>
<feature type="non-terminal residue" evidence="2">
    <location>
        <position position="1"/>
    </location>
</feature>
<sequence>GSGILVVYGKRKNSWVDNEGEEVTVDQIKSHILDILDGNYSLFNIPDSAFIEQKIKVHRAFRRLTYRGTPDIRVIVYNKVPIMAMMRLPTQESGGRANLHQGAIGIGIDIASGITIYATYKGKSIKRLPGKKIKLHGLRIPYWDEILHFASEAQFVSKIGYLGVDIVLDRDEGPMILELNARPGLQIQNANNAPLHKRLRRIEDMNVKTPEKGVSLAKELFAEEIAKKVETYNEKPVVGILEQVRIIYKGGEEKIIVKIDTGALRTSICKSLVEKLHLEKNIVDKKIVRSALGREERKIIRLRYYLKGKKIETEAYVADRKSLLRDMIVGREDLKKFIVDPTR</sequence>
<reference evidence="2" key="1">
    <citation type="journal article" date="2014" name="Front. Microbiol.">
        <title>High frequency of phylogenetically diverse reductive dehalogenase-homologous genes in deep subseafloor sedimentary metagenomes.</title>
        <authorList>
            <person name="Kawai M."/>
            <person name="Futagami T."/>
            <person name="Toyoda A."/>
            <person name="Takaki Y."/>
            <person name="Nishi S."/>
            <person name="Hori S."/>
            <person name="Arai W."/>
            <person name="Tsubouchi T."/>
            <person name="Morono Y."/>
            <person name="Uchiyama I."/>
            <person name="Ito T."/>
            <person name="Fujiyama A."/>
            <person name="Inagaki F."/>
            <person name="Takami H."/>
        </authorList>
    </citation>
    <scope>NUCLEOTIDE SEQUENCE</scope>
    <source>
        <strain evidence="2">Expedition CK06-06</strain>
    </source>
</reference>
<dbReference type="GO" id="GO:0005737">
    <property type="term" value="C:cytoplasm"/>
    <property type="evidence" value="ECO:0007669"/>
    <property type="project" value="TreeGrafter"/>
</dbReference>
<dbReference type="PANTHER" id="PTHR21621:SF0">
    <property type="entry name" value="BETA-CITRYLGLUTAMATE SYNTHASE B-RELATED"/>
    <property type="match status" value="1"/>
</dbReference>
<dbReference type="GO" id="GO:0018169">
    <property type="term" value="F:ribosomal S6-glutamic acid ligase activity"/>
    <property type="evidence" value="ECO:0007669"/>
    <property type="project" value="TreeGrafter"/>
</dbReference>
<dbReference type="InterPro" id="IPR039523">
    <property type="entry name" value="RimK-rel_E_lig_ATP-grasp"/>
</dbReference>
<evidence type="ECO:0000259" key="1">
    <source>
        <dbReference type="Pfam" id="PF14397"/>
    </source>
</evidence>
<gene>
    <name evidence="2" type="ORF">S03H2_17712</name>
</gene>